<evidence type="ECO:0000256" key="1">
    <source>
        <dbReference type="ARBA" id="ARBA00008455"/>
    </source>
</evidence>
<keyword evidence="11" id="KW-1185">Reference proteome</keyword>
<dbReference type="SMART" id="SM00645">
    <property type="entry name" value="Pept_C1"/>
    <property type="match status" value="1"/>
</dbReference>
<dbReference type="CDD" id="cd02248">
    <property type="entry name" value="Peptidase_C1A"/>
    <property type="match status" value="1"/>
</dbReference>
<dbReference type="PROSITE" id="PS00139">
    <property type="entry name" value="THIOL_PROTEASE_CYS"/>
    <property type="match status" value="1"/>
</dbReference>
<dbReference type="InterPro" id="IPR038765">
    <property type="entry name" value="Papain-like_cys_pep_sf"/>
</dbReference>
<keyword evidence="4" id="KW-0788">Thiol protease</keyword>
<evidence type="ECO:0000256" key="5">
    <source>
        <dbReference type="ARBA" id="ARBA00023145"/>
    </source>
</evidence>
<dbReference type="Pfam" id="PF08246">
    <property type="entry name" value="Inhibitor_I29"/>
    <property type="match status" value="1"/>
</dbReference>
<dbReference type="PRINTS" id="PR00705">
    <property type="entry name" value="PAPAIN"/>
</dbReference>
<dbReference type="SUPFAM" id="SSF54001">
    <property type="entry name" value="Cysteine proteinases"/>
    <property type="match status" value="1"/>
</dbReference>
<reference evidence="10" key="1">
    <citation type="submission" date="2021-04" db="EMBL/GenBank/DDBJ databases">
        <authorList>
            <consortium name="Molecular Ecology Group"/>
        </authorList>
    </citation>
    <scope>NUCLEOTIDE SEQUENCE</scope>
</reference>
<dbReference type="FunFam" id="3.90.70.10:FF:000006">
    <property type="entry name" value="Cathepsin S"/>
    <property type="match status" value="1"/>
</dbReference>
<comment type="caution">
    <text evidence="10">The sequence shown here is derived from an EMBL/GenBank/DDBJ whole genome shotgun (WGS) entry which is preliminary data.</text>
</comment>
<dbReference type="InterPro" id="IPR000668">
    <property type="entry name" value="Peptidase_C1A_C"/>
</dbReference>
<evidence type="ECO:0000259" key="9">
    <source>
        <dbReference type="SMART" id="SM00848"/>
    </source>
</evidence>
<protein>
    <recommendedName>
        <fullName evidence="12">Cathepsin L</fullName>
    </recommendedName>
</protein>
<dbReference type="InterPro" id="IPR039417">
    <property type="entry name" value="Peptidase_C1A_papain-like"/>
</dbReference>
<keyword evidence="7" id="KW-0732">Signal</keyword>
<evidence type="ECO:0008006" key="12">
    <source>
        <dbReference type="Google" id="ProtNLM"/>
    </source>
</evidence>
<dbReference type="Proteomes" id="UP000678393">
    <property type="component" value="Unassembled WGS sequence"/>
</dbReference>
<name>A0A8S3Z5C2_9EUPU</name>
<dbReference type="Pfam" id="PF00112">
    <property type="entry name" value="Peptidase_C1"/>
    <property type="match status" value="1"/>
</dbReference>
<dbReference type="EMBL" id="CAJHNH020001368">
    <property type="protein sequence ID" value="CAG5122790.1"/>
    <property type="molecule type" value="Genomic_DNA"/>
</dbReference>
<keyword evidence="2" id="KW-0645">Protease</keyword>
<dbReference type="InterPro" id="IPR000169">
    <property type="entry name" value="Pept_cys_AS"/>
</dbReference>
<dbReference type="InterPro" id="IPR013128">
    <property type="entry name" value="Peptidase_C1A"/>
</dbReference>
<keyword evidence="3" id="KW-0378">Hydrolase</keyword>
<sequence>MFRLAVFALALALASANLDANWLIYKKTYKKSYDEREDAVRHLIWKTNLQKIEQHNELYAQGLSSYYMGENHLTDMTNEEVNRMMTGFKINKKLNPGNYTSGLYKDSLPDAVDWRDKNVVTKVKDQGACGSCWAFSSTGAIEGAHAIATNQLVSLSEENLKDCASDDGCHGAWMDDAFTYVINNKGIDTEDGYPYVAEDAPCTFKPGSVGATITSFTDITSGSEDELQKAVAEKGPVSVAVDVSQPSFQAYESGIYDEPSCSTTKLNHALLVVGYGSQDGKDYWIVKNSWGENFGQQGYILMSRNKNNQCGIATKASYPVV</sequence>
<evidence type="ECO:0000259" key="8">
    <source>
        <dbReference type="SMART" id="SM00645"/>
    </source>
</evidence>
<feature type="chain" id="PRO_5035868643" description="Cathepsin L" evidence="7">
    <location>
        <begin position="17"/>
        <end position="321"/>
    </location>
</feature>
<organism evidence="10 11">
    <name type="scientific">Candidula unifasciata</name>
    <dbReference type="NCBI Taxonomy" id="100452"/>
    <lineage>
        <taxon>Eukaryota</taxon>
        <taxon>Metazoa</taxon>
        <taxon>Spiralia</taxon>
        <taxon>Lophotrochozoa</taxon>
        <taxon>Mollusca</taxon>
        <taxon>Gastropoda</taxon>
        <taxon>Heterobranchia</taxon>
        <taxon>Euthyneura</taxon>
        <taxon>Panpulmonata</taxon>
        <taxon>Eupulmonata</taxon>
        <taxon>Stylommatophora</taxon>
        <taxon>Helicina</taxon>
        <taxon>Helicoidea</taxon>
        <taxon>Geomitridae</taxon>
        <taxon>Candidula</taxon>
    </lineage>
</organism>
<evidence type="ECO:0000256" key="3">
    <source>
        <dbReference type="ARBA" id="ARBA00022801"/>
    </source>
</evidence>
<dbReference type="AlphaFoldDB" id="A0A8S3Z5C2"/>
<keyword evidence="5" id="KW-0865">Zymogen</keyword>
<dbReference type="InterPro" id="IPR025660">
    <property type="entry name" value="Pept_his_AS"/>
</dbReference>
<dbReference type="OrthoDB" id="10253408at2759"/>
<feature type="signal peptide" evidence="7">
    <location>
        <begin position="1"/>
        <end position="16"/>
    </location>
</feature>
<feature type="domain" description="Cathepsin propeptide inhibitor" evidence="9">
    <location>
        <begin position="22"/>
        <end position="81"/>
    </location>
</feature>
<dbReference type="PANTHER" id="PTHR12411">
    <property type="entry name" value="CYSTEINE PROTEASE FAMILY C1-RELATED"/>
    <property type="match status" value="1"/>
</dbReference>
<dbReference type="PROSITE" id="PS00639">
    <property type="entry name" value="THIOL_PROTEASE_HIS"/>
    <property type="match status" value="1"/>
</dbReference>
<dbReference type="GO" id="GO:0006508">
    <property type="term" value="P:proteolysis"/>
    <property type="evidence" value="ECO:0007669"/>
    <property type="project" value="UniProtKB-KW"/>
</dbReference>
<dbReference type="InterPro" id="IPR013201">
    <property type="entry name" value="Prot_inhib_I29"/>
</dbReference>
<accession>A0A8S3Z5C2</accession>
<keyword evidence="6" id="KW-1015">Disulfide bond</keyword>
<evidence type="ECO:0000256" key="6">
    <source>
        <dbReference type="ARBA" id="ARBA00023157"/>
    </source>
</evidence>
<proteinExistence type="inferred from homology"/>
<evidence type="ECO:0000313" key="10">
    <source>
        <dbReference type="EMBL" id="CAG5122790.1"/>
    </source>
</evidence>
<feature type="domain" description="Peptidase C1A papain C-terminal" evidence="8">
    <location>
        <begin position="108"/>
        <end position="320"/>
    </location>
</feature>
<gene>
    <name evidence="10" type="ORF">CUNI_LOCUS8348</name>
</gene>
<comment type="similarity">
    <text evidence="1">Belongs to the peptidase C1 family.</text>
</comment>
<evidence type="ECO:0000313" key="11">
    <source>
        <dbReference type="Proteomes" id="UP000678393"/>
    </source>
</evidence>
<dbReference type="InterPro" id="IPR025661">
    <property type="entry name" value="Pept_asp_AS"/>
</dbReference>
<dbReference type="PROSITE" id="PS00640">
    <property type="entry name" value="THIOL_PROTEASE_ASN"/>
    <property type="match status" value="1"/>
</dbReference>
<dbReference type="Gene3D" id="3.90.70.10">
    <property type="entry name" value="Cysteine proteinases"/>
    <property type="match status" value="1"/>
</dbReference>
<dbReference type="SMART" id="SM00848">
    <property type="entry name" value="Inhibitor_I29"/>
    <property type="match status" value="1"/>
</dbReference>
<evidence type="ECO:0000256" key="7">
    <source>
        <dbReference type="SAM" id="SignalP"/>
    </source>
</evidence>
<evidence type="ECO:0000256" key="2">
    <source>
        <dbReference type="ARBA" id="ARBA00022670"/>
    </source>
</evidence>
<dbReference type="GO" id="GO:0008234">
    <property type="term" value="F:cysteine-type peptidase activity"/>
    <property type="evidence" value="ECO:0007669"/>
    <property type="project" value="UniProtKB-KW"/>
</dbReference>
<evidence type="ECO:0000256" key="4">
    <source>
        <dbReference type="ARBA" id="ARBA00022807"/>
    </source>
</evidence>